<dbReference type="InterPro" id="IPR011009">
    <property type="entry name" value="Kinase-like_dom_sf"/>
</dbReference>
<reference evidence="15" key="1">
    <citation type="journal article" date="2023" name="Plant J.">
        <title>Genome sequences and population genomics provide insights into the demographic history, inbreeding, and mutation load of two 'living fossil' tree species of Dipteronia.</title>
        <authorList>
            <person name="Feng Y."/>
            <person name="Comes H.P."/>
            <person name="Chen J."/>
            <person name="Zhu S."/>
            <person name="Lu R."/>
            <person name="Zhang X."/>
            <person name="Li P."/>
            <person name="Qiu J."/>
            <person name="Olsen K.M."/>
            <person name="Qiu Y."/>
        </authorList>
    </citation>
    <scope>NUCLEOTIDE SEQUENCE</scope>
    <source>
        <strain evidence="15">KIB01</strain>
    </source>
</reference>
<evidence type="ECO:0000256" key="11">
    <source>
        <dbReference type="ARBA" id="ARBA00023180"/>
    </source>
</evidence>
<keyword evidence="5" id="KW-0732">Signal</keyword>
<evidence type="ECO:0000256" key="1">
    <source>
        <dbReference type="ARBA" id="ARBA00004479"/>
    </source>
</evidence>
<dbReference type="Proteomes" id="UP001280121">
    <property type="component" value="Unassembled WGS sequence"/>
</dbReference>
<feature type="domain" description="Protein kinase" evidence="14">
    <location>
        <begin position="595"/>
        <end position="879"/>
    </location>
</feature>
<keyword evidence="3" id="KW-0808">Transferase</keyword>
<dbReference type="EMBL" id="JANJYI010000001">
    <property type="protein sequence ID" value="KAK2663232.1"/>
    <property type="molecule type" value="Genomic_DNA"/>
</dbReference>
<keyword evidence="8 12" id="KW-0067">ATP-binding</keyword>
<dbReference type="Gene3D" id="2.60.120.430">
    <property type="entry name" value="Galactose-binding lectin"/>
    <property type="match status" value="2"/>
</dbReference>
<keyword evidence="4 13" id="KW-0812">Transmembrane</keyword>
<keyword evidence="2" id="KW-0723">Serine/threonine-protein kinase</keyword>
<dbReference type="FunFam" id="2.60.120.430:FF:000007">
    <property type="entry name" value="FERONIA receptor-like kinase"/>
    <property type="match status" value="1"/>
</dbReference>
<evidence type="ECO:0000256" key="5">
    <source>
        <dbReference type="ARBA" id="ARBA00022729"/>
    </source>
</evidence>
<feature type="binding site" evidence="12">
    <location>
        <position position="628"/>
    </location>
    <ligand>
        <name>ATP</name>
        <dbReference type="ChEBI" id="CHEBI:30616"/>
    </ligand>
</feature>
<accession>A0AAD9XPR6</accession>
<dbReference type="PANTHER" id="PTHR34590">
    <property type="entry name" value="OS03G0124300 PROTEIN-RELATED"/>
    <property type="match status" value="1"/>
</dbReference>
<dbReference type="PROSITE" id="PS00108">
    <property type="entry name" value="PROTEIN_KINASE_ST"/>
    <property type="match status" value="1"/>
</dbReference>
<evidence type="ECO:0000256" key="7">
    <source>
        <dbReference type="ARBA" id="ARBA00022777"/>
    </source>
</evidence>
<dbReference type="GO" id="GO:0004714">
    <property type="term" value="F:transmembrane receptor protein tyrosine kinase activity"/>
    <property type="evidence" value="ECO:0007669"/>
    <property type="project" value="InterPro"/>
</dbReference>
<evidence type="ECO:0000256" key="2">
    <source>
        <dbReference type="ARBA" id="ARBA00022527"/>
    </source>
</evidence>
<keyword evidence="11" id="KW-0325">Glycoprotein</keyword>
<dbReference type="AlphaFoldDB" id="A0AAD9XPR6"/>
<dbReference type="PROSITE" id="PS00107">
    <property type="entry name" value="PROTEIN_KINASE_ATP"/>
    <property type="match status" value="1"/>
</dbReference>
<dbReference type="InterPro" id="IPR024788">
    <property type="entry name" value="Malectin-like_Carb-bd_dom"/>
</dbReference>
<evidence type="ECO:0000313" key="15">
    <source>
        <dbReference type="EMBL" id="KAK2663232.1"/>
    </source>
</evidence>
<dbReference type="PROSITE" id="PS50011">
    <property type="entry name" value="PROTEIN_KINASE_DOM"/>
    <property type="match status" value="1"/>
</dbReference>
<evidence type="ECO:0000313" key="16">
    <source>
        <dbReference type="Proteomes" id="UP001280121"/>
    </source>
</evidence>
<dbReference type="FunFam" id="2.60.120.430:FF:000003">
    <property type="entry name" value="FERONIA receptor-like kinase"/>
    <property type="match status" value="1"/>
</dbReference>
<organism evidence="15 16">
    <name type="scientific">Dipteronia dyeriana</name>
    <dbReference type="NCBI Taxonomy" id="168575"/>
    <lineage>
        <taxon>Eukaryota</taxon>
        <taxon>Viridiplantae</taxon>
        <taxon>Streptophyta</taxon>
        <taxon>Embryophyta</taxon>
        <taxon>Tracheophyta</taxon>
        <taxon>Spermatophyta</taxon>
        <taxon>Magnoliopsida</taxon>
        <taxon>eudicotyledons</taxon>
        <taxon>Gunneridae</taxon>
        <taxon>Pentapetalae</taxon>
        <taxon>rosids</taxon>
        <taxon>malvids</taxon>
        <taxon>Sapindales</taxon>
        <taxon>Sapindaceae</taxon>
        <taxon>Hippocastanoideae</taxon>
        <taxon>Acereae</taxon>
        <taxon>Dipteronia</taxon>
    </lineage>
</organism>
<gene>
    <name evidence="15" type="ORF">Ddye_001806</name>
</gene>
<dbReference type="Gene3D" id="3.30.200.20">
    <property type="entry name" value="Phosphorylase Kinase, domain 1"/>
    <property type="match status" value="1"/>
</dbReference>
<keyword evidence="7" id="KW-0418">Kinase</keyword>
<comment type="caution">
    <text evidence="15">The sequence shown here is derived from an EMBL/GenBank/DDBJ whole genome shotgun (WGS) entry which is preliminary data.</text>
</comment>
<protein>
    <recommendedName>
        <fullName evidence="14">Protein kinase domain-containing protein</fullName>
    </recommendedName>
</protein>
<keyword evidence="16" id="KW-1185">Reference proteome</keyword>
<dbReference type="PANTHER" id="PTHR34590:SF15">
    <property type="entry name" value="PROTEIN KINASE DOMAIN-CONTAINING PROTEIN"/>
    <property type="match status" value="1"/>
</dbReference>
<sequence length="961" mass="106720">MFKPATSPLLFFFGILFPTKSMDKINKKYLLPILFIIFFFPYFSSSSSSTSSPSPSPVNPLTFTLQQKPYFHRLSVPVAGESPHFYTPTETIFLYCGSSHNVTSRDGPRTWIGDINSEHFPLHQSQNNASTTTAPSKQPSSAVENIPYMTARLSHSQFSYTFNLTPGQKFIRFHFYETSYQNLDRSKAFFSVKAGSFTLLSNFSTSLASSSSRQDTILKEFCVNVQENQILNITFTPSQDYKDSYAFINGIEIVSMPPNLYYTTATGAKEYPFVGQTAGTLYSLSNSNALETVYRVNVGGSFISAGEDTDMYRTWEDDVRYLTKAYPSALPVNLTFQPRFRLIHNYSAPVAVYQTARTMGNDTRVNENYQLTWDFPVDSTFTYLVRLHFCEFQPEITVIQNRVFEIYIADQAAEKRADVIAWGGGSGVPVYKDYAVLMGSKANQKKQNLSIALHPAPAYMTNYSDAILNGVEIFKVDNFGSLAGLNPDPRTTPTPVAPPASGNNRSNHRKIIIAVVVGVVSSFVAVSVVLLFILRRRISKANEYSGSHSVEKSWWDRFSSLTTASKSTQSNGSSLPSDLCRHFSLSEMKAATNNFDKVFIIGVGGFGNVYKGFINGASGSGTTQVAIKRLNPGSQQGAHEFKTEIEMLSQLRYLHLVPLIGYCNDAGEMILVYGYMTRGTLRDHLYDSDNPPLSWNQRLQICIGAGRGLNYLHTGAKQVIIHRDVKTTNILLDEKWVAKVSDFGLSKVGPTSTTSKAHVSTAVKGSFGYLDPEYIRLHRLTDKSDVYSFGVVLCEVICARAPIIRTVDKNHKKQGNLAGWARQCYDQNGTLDQIVDPVLQGQIAPQCLKKFCEVAMSCLDDAGIKRPSMSDVVWGLEFALQLQQEYDKLGGGPWSGICVPHLDDDQQPIINNYASDYDSGAMFSRIGGHVLQSRTMSTVTISSSDDYGFSSNDSRSKPMLV</sequence>
<proteinExistence type="predicted"/>
<comment type="subcellular location">
    <subcellularLocation>
        <location evidence="1">Membrane</location>
        <topology evidence="1">Single-pass type I membrane protein</topology>
    </subcellularLocation>
</comment>
<dbReference type="Gene3D" id="1.10.510.10">
    <property type="entry name" value="Transferase(Phosphotransferase) domain 1"/>
    <property type="match status" value="1"/>
</dbReference>
<dbReference type="InterPro" id="IPR000719">
    <property type="entry name" value="Prot_kinase_dom"/>
</dbReference>
<dbReference type="SUPFAM" id="SSF56112">
    <property type="entry name" value="Protein kinase-like (PK-like)"/>
    <property type="match status" value="1"/>
</dbReference>
<dbReference type="Pfam" id="PF12819">
    <property type="entry name" value="Malectin_like"/>
    <property type="match status" value="1"/>
</dbReference>
<dbReference type="InterPro" id="IPR008271">
    <property type="entry name" value="Ser/Thr_kinase_AS"/>
</dbReference>
<dbReference type="Pfam" id="PF07714">
    <property type="entry name" value="PK_Tyr_Ser-Thr"/>
    <property type="match status" value="1"/>
</dbReference>
<evidence type="ECO:0000256" key="12">
    <source>
        <dbReference type="PROSITE-ProRule" id="PRU10141"/>
    </source>
</evidence>
<keyword evidence="6 12" id="KW-0547">Nucleotide-binding</keyword>
<evidence type="ECO:0000256" key="4">
    <source>
        <dbReference type="ARBA" id="ARBA00022692"/>
    </source>
</evidence>
<dbReference type="FunFam" id="3.30.200.20:FF:000039">
    <property type="entry name" value="receptor-like protein kinase FERONIA"/>
    <property type="match status" value="1"/>
</dbReference>
<keyword evidence="10 13" id="KW-0472">Membrane</keyword>
<dbReference type="GO" id="GO:0010038">
    <property type="term" value="P:response to metal ion"/>
    <property type="evidence" value="ECO:0007669"/>
    <property type="project" value="UniProtKB-ARBA"/>
</dbReference>
<dbReference type="SMART" id="SM00220">
    <property type="entry name" value="S_TKc"/>
    <property type="match status" value="1"/>
</dbReference>
<evidence type="ECO:0000259" key="14">
    <source>
        <dbReference type="PROSITE" id="PS50011"/>
    </source>
</evidence>
<evidence type="ECO:0000256" key="3">
    <source>
        <dbReference type="ARBA" id="ARBA00022679"/>
    </source>
</evidence>
<evidence type="ECO:0000256" key="6">
    <source>
        <dbReference type="ARBA" id="ARBA00022741"/>
    </source>
</evidence>
<evidence type="ECO:0000256" key="9">
    <source>
        <dbReference type="ARBA" id="ARBA00022989"/>
    </source>
</evidence>
<name>A0AAD9XPR6_9ROSI</name>
<dbReference type="FunFam" id="1.10.510.10:FF:000252">
    <property type="entry name" value="Receptor-like protein kinase FERONIA"/>
    <property type="match status" value="1"/>
</dbReference>
<dbReference type="InterPro" id="IPR017441">
    <property type="entry name" value="Protein_kinase_ATP_BS"/>
</dbReference>
<keyword evidence="9 13" id="KW-1133">Transmembrane helix</keyword>
<dbReference type="GO" id="GO:0005524">
    <property type="term" value="F:ATP binding"/>
    <property type="evidence" value="ECO:0007669"/>
    <property type="project" value="UniProtKB-UniRule"/>
</dbReference>
<dbReference type="GO" id="GO:0016020">
    <property type="term" value="C:membrane"/>
    <property type="evidence" value="ECO:0007669"/>
    <property type="project" value="UniProtKB-SubCell"/>
</dbReference>
<dbReference type="InterPro" id="IPR045272">
    <property type="entry name" value="ANXUR1/2-like"/>
</dbReference>
<feature type="transmembrane region" description="Helical" evidence="13">
    <location>
        <begin position="511"/>
        <end position="534"/>
    </location>
</feature>
<evidence type="ECO:0000256" key="8">
    <source>
        <dbReference type="ARBA" id="ARBA00022840"/>
    </source>
</evidence>
<dbReference type="GO" id="GO:0004674">
    <property type="term" value="F:protein serine/threonine kinase activity"/>
    <property type="evidence" value="ECO:0007669"/>
    <property type="project" value="UniProtKB-KW"/>
</dbReference>
<evidence type="ECO:0000256" key="10">
    <source>
        <dbReference type="ARBA" id="ARBA00023136"/>
    </source>
</evidence>
<dbReference type="InterPro" id="IPR001245">
    <property type="entry name" value="Ser-Thr/Tyr_kinase_cat_dom"/>
</dbReference>
<evidence type="ECO:0000256" key="13">
    <source>
        <dbReference type="SAM" id="Phobius"/>
    </source>
</evidence>